<protein>
    <recommendedName>
        <fullName evidence="3">Outer membrane protein beta-barrel domain-containing protein</fullName>
    </recommendedName>
</protein>
<organism evidence="1 2">
    <name type="scientific">Pedobacter frigidisoli</name>
    <dbReference type="NCBI Taxonomy" id="2530455"/>
    <lineage>
        <taxon>Bacteria</taxon>
        <taxon>Pseudomonadati</taxon>
        <taxon>Bacteroidota</taxon>
        <taxon>Sphingobacteriia</taxon>
        <taxon>Sphingobacteriales</taxon>
        <taxon>Sphingobacteriaceae</taxon>
        <taxon>Pedobacter</taxon>
    </lineage>
</organism>
<gene>
    <name evidence="1" type="ORF">EZ449_05840</name>
</gene>
<evidence type="ECO:0008006" key="3">
    <source>
        <dbReference type="Google" id="ProtNLM"/>
    </source>
</evidence>
<dbReference type="Proteomes" id="UP000291485">
    <property type="component" value="Unassembled WGS sequence"/>
</dbReference>
<evidence type="ECO:0000313" key="2">
    <source>
        <dbReference type="Proteomes" id="UP000291485"/>
    </source>
</evidence>
<name>A0A4R0P598_9SPHI</name>
<reference evidence="1 2" key="1">
    <citation type="submission" date="2019-02" db="EMBL/GenBank/DDBJ databases">
        <title>Pedobacter sp. RP-3-11 sp. nov., isolated from Arctic soil.</title>
        <authorList>
            <person name="Dahal R.H."/>
        </authorList>
    </citation>
    <scope>NUCLEOTIDE SEQUENCE [LARGE SCALE GENOMIC DNA]</scope>
    <source>
        <strain evidence="1 2">RP-3-11</strain>
    </source>
</reference>
<dbReference type="OrthoDB" id="942200at2"/>
<proteinExistence type="predicted"/>
<comment type="caution">
    <text evidence="1">The sequence shown here is derived from an EMBL/GenBank/DDBJ whole genome shotgun (WGS) entry which is preliminary data.</text>
</comment>
<evidence type="ECO:0000313" key="1">
    <source>
        <dbReference type="EMBL" id="TCD11021.1"/>
    </source>
</evidence>
<accession>A0A4R0P598</accession>
<dbReference type="AlphaFoldDB" id="A0A4R0P598"/>
<dbReference type="RefSeq" id="WP_131557041.1">
    <property type="nucleotide sequence ID" value="NZ_SJSN01000004.1"/>
</dbReference>
<keyword evidence="2" id="KW-1185">Reference proteome</keyword>
<dbReference type="EMBL" id="SJSN01000004">
    <property type="protein sequence ID" value="TCD11021.1"/>
    <property type="molecule type" value="Genomic_DNA"/>
</dbReference>
<sequence length="227" mass="25658">MTQIRLQVARTALTIILTVYGLCASAQDWKSEKKVNVLFGLTQPLLAKGFNIEGNYIHDRLIFDYSHGVSLDFAGTSATADLRRQHLAVHIPWTTGLGIGYRIREWLNLRVEPKWHKFELYYDGEPQNAANKITSYNTFSLGLGLYGAYSPFKHKANFLSGLLISPSVRFWPTITSTLKDDEFSYFNKHTNTMESHQSLDPGIGFTPLVVNISIGYSFSVKNKSNMK</sequence>